<keyword evidence="3 9" id="KW-0963">Cytoplasm</keyword>
<comment type="similarity">
    <text evidence="2 9">Belongs to the polyribonucleotide nucleotidyltransferase family.</text>
</comment>
<dbReference type="InterPro" id="IPR004087">
    <property type="entry name" value="KH_dom"/>
</dbReference>
<dbReference type="GO" id="GO:0005829">
    <property type="term" value="C:cytosol"/>
    <property type="evidence" value="ECO:0007669"/>
    <property type="project" value="TreeGrafter"/>
</dbReference>
<dbReference type="SUPFAM" id="SSF50249">
    <property type="entry name" value="Nucleic acid-binding proteins"/>
    <property type="match status" value="1"/>
</dbReference>
<dbReference type="GO" id="GO:0004654">
    <property type="term" value="F:polyribonucleotide nucleotidyltransferase activity"/>
    <property type="evidence" value="ECO:0007669"/>
    <property type="project" value="UniProtKB-UniRule"/>
</dbReference>
<dbReference type="InterPro" id="IPR012162">
    <property type="entry name" value="PNPase"/>
</dbReference>
<feature type="binding site" evidence="9">
    <location>
        <position position="485"/>
    </location>
    <ligand>
        <name>Mg(2+)</name>
        <dbReference type="ChEBI" id="CHEBI:18420"/>
    </ligand>
</feature>
<keyword evidence="12" id="KW-1185">Reference proteome</keyword>
<dbReference type="NCBIfam" id="NF008805">
    <property type="entry name" value="PRK11824.1"/>
    <property type="match status" value="1"/>
</dbReference>
<dbReference type="InterPro" id="IPR001247">
    <property type="entry name" value="ExoRNase_PH_dom1"/>
</dbReference>
<dbReference type="Gene3D" id="2.40.50.140">
    <property type="entry name" value="Nucleic acid-binding proteins"/>
    <property type="match status" value="1"/>
</dbReference>
<dbReference type="Gene3D" id="3.30.230.70">
    <property type="entry name" value="GHMP Kinase, N-terminal domain"/>
    <property type="match status" value="2"/>
</dbReference>
<evidence type="ECO:0000313" key="12">
    <source>
        <dbReference type="Proteomes" id="UP000267798"/>
    </source>
</evidence>
<dbReference type="InterPro" id="IPR020568">
    <property type="entry name" value="Ribosomal_Su5_D2-typ_SF"/>
</dbReference>
<dbReference type="GO" id="GO:0000175">
    <property type="term" value="F:3'-5'-RNA exonuclease activity"/>
    <property type="evidence" value="ECO:0007669"/>
    <property type="project" value="TreeGrafter"/>
</dbReference>
<keyword evidence="8 9" id="KW-0694">RNA-binding</keyword>
<accession>A0A3A6PK71</accession>
<dbReference type="Pfam" id="PF00013">
    <property type="entry name" value="KH_1"/>
    <property type="match status" value="1"/>
</dbReference>
<dbReference type="FunFam" id="3.30.1370.10:FF:000001">
    <property type="entry name" value="Polyribonucleotide nucleotidyltransferase"/>
    <property type="match status" value="1"/>
</dbReference>
<dbReference type="AlphaFoldDB" id="A0A3A6PK71"/>
<dbReference type="NCBIfam" id="TIGR03591">
    <property type="entry name" value="polynuc_phos"/>
    <property type="match status" value="1"/>
</dbReference>
<dbReference type="Pfam" id="PF03725">
    <property type="entry name" value="RNase_PH_C"/>
    <property type="match status" value="2"/>
</dbReference>
<dbReference type="InterPro" id="IPR015848">
    <property type="entry name" value="PNPase_PH_RNA-bd_bac/org-type"/>
</dbReference>
<evidence type="ECO:0000259" key="10">
    <source>
        <dbReference type="PROSITE" id="PS50126"/>
    </source>
</evidence>
<proteinExistence type="inferred from homology"/>
<dbReference type="Pfam" id="PF03726">
    <property type="entry name" value="PNPase"/>
    <property type="match status" value="1"/>
</dbReference>
<dbReference type="CDD" id="cd11364">
    <property type="entry name" value="RNase_PH_PNPase_2"/>
    <property type="match status" value="1"/>
</dbReference>
<dbReference type="CDD" id="cd04472">
    <property type="entry name" value="S1_PNPase"/>
    <property type="match status" value="1"/>
</dbReference>
<evidence type="ECO:0000256" key="2">
    <source>
        <dbReference type="ARBA" id="ARBA00007404"/>
    </source>
</evidence>
<dbReference type="InterPro" id="IPR036345">
    <property type="entry name" value="ExoRNase_PH_dom2_sf"/>
</dbReference>
<dbReference type="FunFam" id="3.30.230.70:FF:000001">
    <property type="entry name" value="Polyribonucleotide nucleotidyltransferase"/>
    <property type="match status" value="1"/>
</dbReference>
<evidence type="ECO:0000256" key="5">
    <source>
        <dbReference type="ARBA" id="ARBA00022695"/>
    </source>
</evidence>
<name>A0A3A6PK71_9BACL</name>
<dbReference type="FunFam" id="2.40.50.140:FF:000023">
    <property type="entry name" value="Polyribonucleotide nucleotidyltransferase"/>
    <property type="match status" value="1"/>
</dbReference>
<comment type="cofactor">
    <cofactor evidence="9">
        <name>Mg(2+)</name>
        <dbReference type="ChEBI" id="CHEBI:18420"/>
    </cofactor>
</comment>
<dbReference type="FunFam" id="3.30.230.70:FF:000002">
    <property type="entry name" value="Polyribonucleotide nucleotidyltransferase"/>
    <property type="match status" value="1"/>
</dbReference>
<evidence type="ECO:0000256" key="3">
    <source>
        <dbReference type="ARBA" id="ARBA00022490"/>
    </source>
</evidence>
<evidence type="ECO:0000256" key="6">
    <source>
        <dbReference type="ARBA" id="ARBA00022723"/>
    </source>
</evidence>
<keyword evidence="4 9" id="KW-0808">Transferase</keyword>
<dbReference type="GO" id="GO:0006402">
    <property type="term" value="P:mRNA catabolic process"/>
    <property type="evidence" value="ECO:0007669"/>
    <property type="project" value="UniProtKB-UniRule"/>
</dbReference>
<dbReference type="RefSeq" id="WP_120106620.1">
    <property type="nucleotide sequence ID" value="NZ_QXQB01000001.1"/>
</dbReference>
<dbReference type="GO" id="GO:0000287">
    <property type="term" value="F:magnesium ion binding"/>
    <property type="evidence" value="ECO:0007669"/>
    <property type="project" value="UniProtKB-UniRule"/>
</dbReference>
<reference evidence="11 12" key="1">
    <citation type="submission" date="2018-09" db="EMBL/GenBank/DDBJ databases">
        <title>Paenibacillus aracenensis nov. sp. isolated from a cave in southern Spain.</title>
        <authorList>
            <person name="Jurado V."/>
            <person name="Gutierrez-Patricio S."/>
            <person name="Gonzalez-Pimentel J.L."/>
            <person name="Miller A.Z."/>
            <person name="Laiz L."/>
            <person name="Saiz-Jimenez C."/>
        </authorList>
    </citation>
    <scope>NUCLEOTIDE SEQUENCE [LARGE SCALE GENOMIC DNA]</scope>
    <source>
        <strain evidence="11 12">JCM 19203</strain>
    </source>
</reference>
<keyword evidence="7 9" id="KW-0460">Magnesium</keyword>
<evidence type="ECO:0000256" key="7">
    <source>
        <dbReference type="ARBA" id="ARBA00022842"/>
    </source>
</evidence>
<comment type="caution">
    <text evidence="11">The sequence shown here is derived from an EMBL/GenBank/DDBJ whole genome shotgun (WGS) entry which is preliminary data.</text>
</comment>
<dbReference type="InterPro" id="IPR003029">
    <property type="entry name" value="S1_domain"/>
</dbReference>
<dbReference type="EC" id="2.7.7.8" evidence="9"/>
<dbReference type="CDD" id="cd11363">
    <property type="entry name" value="RNase_PH_PNPase_1"/>
    <property type="match status" value="1"/>
</dbReference>
<comment type="subcellular location">
    <subcellularLocation>
        <location evidence="1 9">Cytoplasm</location>
    </subcellularLocation>
</comment>
<evidence type="ECO:0000256" key="4">
    <source>
        <dbReference type="ARBA" id="ARBA00022679"/>
    </source>
</evidence>
<dbReference type="CDD" id="cd02393">
    <property type="entry name" value="KH-I_PNPase"/>
    <property type="match status" value="1"/>
</dbReference>
<dbReference type="InterPro" id="IPR004088">
    <property type="entry name" value="KH_dom_type_1"/>
</dbReference>
<dbReference type="Pfam" id="PF01138">
    <property type="entry name" value="RNase_PH"/>
    <property type="match status" value="2"/>
</dbReference>
<sequence length="700" mass="76186">MLQRIEMTLGGRPLVLETGRLAKQANAAVTVRYGETVILCTVTASTEPKDLDFFPLTVNYEERLYAVGKIPGGFIKREGRPSEKAILSSRLTDRPIRPLFPDGFRNDVQIANIVMSVDQDCSPEIAAMIGTSAALSISDVPFNGPIGGVVVGRINGQYVINPTVAQEQETDIFVVVAGTKDAIMMVEAEANEVSEEVMLEAIMFGHNEIKSIVSKIEELHALAGKEKMAVKLHTVNGDVNSDVRAFASARLVEAIKIAEKHARQEAIDAVNADTVAHFEAQYAETPELLADVKEVLYDIVKEEVRRLITHDKVRPDGRGLDEIRPIECDVALLPRTHGSGLFTRGQTQALSICTLGAMGDVQILDGISPEETKRFMHHYNFPPFSVGEARPLRPPGRREIGHGALGERALSKVIPSEAEFPYTIRLVSEVLESNGSTSQASICASTLAMMDAGVPIKAPVAGIAMGLIKDGDHFSILSDIQGMEDHLGDMDFKVAGTAEGVTAIQMDIKIDGIDRSILEQALEQARQGRMHILGKMLEVMSAPRTNLSKYAPKILTLRINPDKIRDVIGAGGKIINKIIEETGVKIDIEQDGMVFIASSNEEMNQKAKAIIEGIVKEVVVGEIYLGTVKRIEKFGVFVEILPNKDGLVHISQLSTERVAKCEDVVKIGDQITVKVTEIDQQGRINLSRKAILTAEAPAQS</sequence>
<evidence type="ECO:0000313" key="11">
    <source>
        <dbReference type="EMBL" id="RJX40750.1"/>
    </source>
</evidence>
<feature type="domain" description="S1 motif" evidence="10">
    <location>
        <begin position="621"/>
        <end position="689"/>
    </location>
</feature>
<dbReference type="PANTHER" id="PTHR11252:SF0">
    <property type="entry name" value="POLYRIBONUCLEOTIDE NUCLEOTIDYLTRANSFERASE 1, MITOCHONDRIAL"/>
    <property type="match status" value="1"/>
</dbReference>
<gene>
    <name evidence="9 11" type="primary">pnp</name>
    <name evidence="11" type="ORF">D3P09_01655</name>
</gene>
<dbReference type="InterPro" id="IPR015847">
    <property type="entry name" value="ExoRNase_PH_dom2"/>
</dbReference>
<dbReference type="SUPFAM" id="SSF54211">
    <property type="entry name" value="Ribosomal protein S5 domain 2-like"/>
    <property type="match status" value="2"/>
</dbReference>
<dbReference type="InterPro" id="IPR012340">
    <property type="entry name" value="NA-bd_OB-fold"/>
</dbReference>
<evidence type="ECO:0000256" key="1">
    <source>
        <dbReference type="ARBA" id="ARBA00004496"/>
    </source>
</evidence>
<evidence type="ECO:0000256" key="9">
    <source>
        <dbReference type="HAMAP-Rule" id="MF_01595"/>
    </source>
</evidence>
<dbReference type="Gene3D" id="3.30.1370.10">
    <property type="entry name" value="K Homology domain, type 1"/>
    <property type="match status" value="1"/>
</dbReference>
<dbReference type="EMBL" id="QXQB01000001">
    <property type="protein sequence ID" value="RJX40750.1"/>
    <property type="molecule type" value="Genomic_DNA"/>
</dbReference>
<dbReference type="OrthoDB" id="9804305at2"/>
<dbReference type="PANTHER" id="PTHR11252">
    <property type="entry name" value="POLYRIBONUCLEOTIDE NUCLEOTIDYLTRANSFERASE"/>
    <property type="match status" value="1"/>
</dbReference>
<dbReference type="PROSITE" id="PS50126">
    <property type="entry name" value="S1"/>
    <property type="match status" value="1"/>
</dbReference>
<protein>
    <recommendedName>
        <fullName evidence="9">Polyribonucleotide nucleotidyltransferase</fullName>
        <ecNumber evidence="9">2.7.7.8</ecNumber>
    </recommendedName>
    <alternativeName>
        <fullName evidence="9">Polynucleotide phosphorylase</fullName>
        <shortName evidence="9">PNPase</shortName>
    </alternativeName>
</protein>
<organism evidence="11 12">
    <name type="scientific">Paenibacillus pinisoli</name>
    <dbReference type="NCBI Taxonomy" id="1276110"/>
    <lineage>
        <taxon>Bacteria</taxon>
        <taxon>Bacillati</taxon>
        <taxon>Bacillota</taxon>
        <taxon>Bacilli</taxon>
        <taxon>Bacillales</taxon>
        <taxon>Paenibacillaceae</taxon>
        <taxon>Paenibacillus</taxon>
    </lineage>
</organism>
<keyword evidence="6 9" id="KW-0479">Metal-binding</keyword>
<evidence type="ECO:0000256" key="8">
    <source>
        <dbReference type="ARBA" id="ARBA00022884"/>
    </source>
</evidence>
<dbReference type="GO" id="GO:0003723">
    <property type="term" value="F:RNA binding"/>
    <property type="evidence" value="ECO:0007669"/>
    <property type="project" value="UniProtKB-UniRule"/>
</dbReference>
<comment type="function">
    <text evidence="9">Involved in mRNA degradation. Catalyzes the phosphorolysis of single-stranded polyribonucleotides processively in the 3'- to 5'-direction.</text>
</comment>
<feature type="binding site" evidence="9">
    <location>
        <position position="491"/>
    </location>
    <ligand>
        <name>Mg(2+)</name>
        <dbReference type="ChEBI" id="CHEBI:18420"/>
    </ligand>
</feature>
<dbReference type="SUPFAM" id="SSF55666">
    <property type="entry name" value="Ribonuclease PH domain 2-like"/>
    <property type="match status" value="2"/>
</dbReference>
<dbReference type="PIRSF" id="PIRSF005499">
    <property type="entry name" value="PNPase"/>
    <property type="match status" value="1"/>
</dbReference>
<dbReference type="GO" id="GO:0006396">
    <property type="term" value="P:RNA processing"/>
    <property type="evidence" value="ECO:0007669"/>
    <property type="project" value="InterPro"/>
</dbReference>
<dbReference type="SUPFAM" id="SSF54791">
    <property type="entry name" value="Eukaryotic type KH-domain (KH-domain type I)"/>
    <property type="match status" value="1"/>
</dbReference>
<keyword evidence="5 9" id="KW-0548">Nucleotidyltransferase</keyword>
<dbReference type="PROSITE" id="PS50084">
    <property type="entry name" value="KH_TYPE_1"/>
    <property type="match status" value="1"/>
</dbReference>
<dbReference type="InterPro" id="IPR027408">
    <property type="entry name" value="PNPase/RNase_PH_dom_sf"/>
</dbReference>
<dbReference type="Pfam" id="PF00575">
    <property type="entry name" value="S1"/>
    <property type="match status" value="1"/>
</dbReference>
<comment type="catalytic activity">
    <reaction evidence="9">
        <text>RNA(n+1) + phosphate = RNA(n) + a ribonucleoside 5'-diphosphate</text>
        <dbReference type="Rhea" id="RHEA:22096"/>
        <dbReference type="Rhea" id="RHEA-COMP:14527"/>
        <dbReference type="Rhea" id="RHEA-COMP:17342"/>
        <dbReference type="ChEBI" id="CHEBI:43474"/>
        <dbReference type="ChEBI" id="CHEBI:57930"/>
        <dbReference type="ChEBI" id="CHEBI:140395"/>
        <dbReference type="EC" id="2.7.7.8"/>
    </reaction>
</comment>
<dbReference type="HAMAP" id="MF_01595">
    <property type="entry name" value="PNPase"/>
    <property type="match status" value="1"/>
</dbReference>
<dbReference type="Proteomes" id="UP000267798">
    <property type="component" value="Unassembled WGS sequence"/>
</dbReference>
<dbReference type="InterPro" id="IPR036612">
    <property type="entry name" value="KH_dom_type_1_sf"/>
</dbReference>
<dbReference type="SMART" id="SM00316">
    <property type="entry name" value="S1"/>
    <property type="match status" value="1"/>
</dbReference>
<dbReference type="SMART" id="SM00322">
    <property type="entry name" value="KH"/>
    <property type="match status" value="1"/>
</dbReference>